<organism evidence="1">
    <name type="scientific">Odontella aurita</name>
    <dbReference type="NCBI Taxonomy" id="265563"/>
    <lineage>
        <taxon>Eukaryota</taxon>
        <taxon>Sar</taxon>
        <taxon>Stramenopiles</taxon>
        <taxon>Ochrophyta</taxon>
        <taxon>Bacillariophyta</taxon>
        <taxon>Mediophyceae</taxon>
        <taxon>Biddulphiophycidae</taxon>
        <taxon>Eupodiscales</taxon>
        <taxon>Odontellaceae</taxon>
        <taxon>Odontella</taxon>
    </lineage>
</organism>
<dbReference type="EMBL" id="HBKQ01040465">
    <property type="protein sequence ID" value="CAE2263423.1"/>
    <property type="molecule type" value="Transcribed_RNA"/>
</dbReference>
<sequence>MGTSSSKSGPASATSGGITASERRAFLRTVSDDYLRYLSSAGGTILTAERRCRVARWTVDAIDCEGCASLPQDACLRPGADLYAVLRSLGHGNGGGCGVDSEDEGCAADEIAMHLVHSLVSHQGRLDRAWFDETLRRLDVESGLLDESIYKHGTERRQCGLYALFSELVCLIGTVRALHATSMILGEDDKFIIPPAASASKVSSPSNLDWTSILKEGKAPHQKDKVAWMSCLSNVGMIHSDHPALVRALHSAGDFDSSLLSSDTARNYDNSHQAIISTYLRNLGLINPVAALVWSPPDFYWFQAVKREYYLHPAYFFSAFRPLQPYDRRCSREVSRLDIEVLARAVAKTFDCAF</sequence>
<name>A0A7S4N468_9STRA</name>
<gene>
    <name evidence="1" type="ORF">OAUR00152_LOCUS27863</name>
</gene>
<evidence type="ECO:0000313" key="1">
    <source>
        <dbReference type="EMBL" id="CAE2263423.1"/>
    </source>
</evidence>
<dbReference type="AlphaFoldDB" id="A0A7S4N468"/>
<accession>A0A7S4N468</accession>
<protein>
    <submittedName>
        <fullName evidence="1">Uncharacterized protein</fullName>
    </submittedName>
</protein>
<proteinExistence type="predicted"/>
<reference evidence="1" key="1">
    <citation type="submission" date="2021-01" db="EMBL/GenBank/DDBJ databases">
        <authorList>
            <person name="Corre E."/>
            <person name="Pelletier E."/>
            <person name="Niang G."/>
            <person name="Scheremetjew M."/>
            <person name="Finn R."/>
            <person name="Kale V."/>
            <person name="Holt S."/>
            <person name="Cochrane G."/>
            <person name="Meng A."/>
            <person name="Brown T."/>
            <person name="Cohen L."/>
        </authorList>
    </citation>
    <scope>NUCLEOTIDE SEQUENCE</scope>
    <source>
        <strain evidence="1">Isolate 1302-5</strain>
    </source>
</reference>